<dbReference type="InterPro" id="IPR001387">
    <property type="entry name" value="Cro/C1-type_HTH"/>
</dbReference>
<dbReference type="CDD" id="cd00093">
    <property type="entry name" value="HTH_XRE"/>
    <property type="match status" value="1"/>
</dbReference>
<feature type="domain" description="HTH cro/C1-type" evidence="1">
    <location>
        <begin position="52"/>
        <end position="106"/>
    </location>
</feature>
<comment type="caution">
    <text evidence="2">The sequence shown here is derived from an EMBL/GenBank/DDBJ whole genome shotgun (WGS) entry which is preliminary data.</text>
</comment>
<protein>
    <submittedName>
        <fullName evidence="2">Helix-turn-helix transcriptional regulator</fullName>
    </submittedName>
</protein>
<evidence type="ECO:0000259" key="1">
    <source>
        <dbReference type="PROSITE" id="PS50943"/>
    </source>
</evidence>
<keyword evidence="3" id="KW-1185">Reference proteome</keyword>
<organism evidence="2 3">
    <name type="scientific">Candidatus Rhodoblastus alkanivorans</name>
    <dbReference type="NCBI Taxonomy" id="2954117"/>
    <lineage>
        <taxon>Bacteria</taxon>
        <taxon>Pseudomonadati</taxon>
        <taxon>Pseudomonadota</taxon>
        <taxon>Alphaproteobacteria</taxon>
        <taxon>Hyphomicrobiales</taxon>
        <taxon>Rhodoblastaceae</taxon>
        <taxon>Rhodoblastus</taxon>
    </lineage>
</organism>
<dbReference type="EMBL" id="JAIVFP010000002">
    <property type="protein sequence ID" value="MCI4684932.1"/>
    <property type="molecule type" value="Genomic_DNA"/>
</dbReference>
<dbReference type="InterPro" id="IPR010982">
    <property type="entry name" value="Lambda_DNA-bd_dom_sf"/>
</dbReference>
<name>A0ABS9ZCY5_9HYPH</name>
<sequence>MCSATAHAIECNIDECFVKKVALNKRDVDRVARVFRMKSIVNSIDEHVGRRLRLLRLSRQMSVERLAQIVGASSAQIEKYEAGTARVSAVDLLHIAVALDQTVAYFFQNARAAVAAGQSPALETLLPEDAIELLRAFANVRDASARRTIIALTISLATFETHGSGANKS</sequence>
<reference evidence="2" key="1">
    <citation type="journal article" date="2022" name="ISME J.">
        <title>Identification of active gaseous-alkane degraders at natural gas seeps.</title>
        <authorList>
            <person name="Farhan Ul Haque M."/>
            <person name="Hernandez M."/>
            <person name="Crombie A.T."/>
            <person name="Murrell J.C."/>
        </authorList>
    </citation>
    <scope>NUCLEOTIDE SEQUENCE</scope>
    <source>
        <strain evidence="2">PC2</strain>
    </source>
</reference>
<dbReference type="Gene3D" id="1.10.260.40">
    <property type="entry name" value="lambda repressor-like DNA-binding domains"/>
    <property type="match status" value="1"/>
</dbReference>
<gene>
    <name evidence="2" type="ORF">K2U94_19530</name>
</gene>
<dbReference type="RefSeq" id="WP_243068965.1">
    <property type="nucleotide sequence ID" value="NZ_JAIVFK010000071.1"/>
</dbReference>
<dbReference type="Proteomes" id="UP001139104">
    <property type="component" value="Unassembled WGS sequence"/>
</dbReference>
<proteinExistence type="predicted"/>
<evidence type="ECO:0000313" key="3">
    <source>
        <dbReference type="Proteomes" id="UP001139104"/>
    </source>
</evidence>
<dbReference type="SMART" id="SM00530">
    <property type="entry name" value="HTH_XRE"/>
    <property type="match status" value="1"/>
</dbReference>
<dbReference type="PROSITE" id="PS50943">
    <property type="entry name" value="HTH_CROC1"/>
    <property type="match status" value="1"/>
</dbReference>
<accession>A0ABS9ZCY5</accession>
<dbReference type="SUPFAM" id="SSF47413">
    <property type="entry name" value="lambda repressor-like DNA-binding domains"/>
    <property type="match status" value="1"/>
</dbReference>
<evidence type="ECO:0000313" key="2">
    <source>
        <dbReference type="EMBL" id="MCI4684932.1"/>
    </source>
</evidence>
<dbReference type="Pfam" id="PF13560">
    <property type="entry name" value="HTH_31"/>
    <property type="match status" value="1"/>
</dbReference>